<dbReference type="RefSeq" id="WP_311616653.1">
    <property type="nucleotide sequence ID" value="NZ_JAVREV010000003.1"/>
</dbReference>
<evidence type="ECO:0000256" key="6">
    <source>
        <dbReference type="SAM" id="SignalP"/>
    </source>
</evidence>
<feature type="chain" id="PRO_5046748051" evidence="6">
    <location>
        <begin position="31"/>
        <end position="433"/>
    </location>
</feature>
<feature type="signal peptide" evidence="6">
    <location>
        <begin position="1"/>
        <end position="30"/>
    </location>
</feature>
<evidence type="ECO:0000256" key="1">
    <source>
        <dbReference type="ARBA" id="ARBA00022475"/>
    </source>
</evidence>
<dbReference type="CDD" id="cd13585">
    <property type="entry name" value="PBP2_TMBP_like"/>
    <property type="match status" value="1"/>
</dbReference>
<gene>
    <name evidence="7" type="ORF">RM779_06320</name>
</gene>
<evidence type="ECO:0000256" key="3">
    <source>
        <dbReference type="ARBA" id="ARBA00023136"/>
    </source>
</evidence>
<accession>A0ABU2S328</accession>
<proteinExistence type="predicted"/>
<name>A0ABU2S328_9ACTN</name>
<keyword evidence="3" id="KW-0472">Membrane</keyword>
<evidence type="ECO:0000256" key="4">
    <source>
        <dbReference type="ARBA" id="ARBA00023139"/>
    </source>
</evidence>
<evidence type="ECO:0000313" key="7">
    <source>
        <dbReference type="EMBL" id="MDT0442214.1"/>
    </source>
</evidence>
<evidence type="ECO:0000256" key="2">
    <source>
        <dbReference type="ARBA" id="ARBA00022729"/>
    </source>
</evidence>
<dbReference type="Proteomes" id="UP001183615">
    <property type="component" value="Unassembled WGS sequence"/>
</dbReference>
<dbReference type="EMBL" id="JAVREV010000003">
    <property type="protein sequence ID" value="MDT0442214.1"/>
    <property type="molecule type" value="Genomic_DNA"/>
</dbReference>
<protein>
    <submittedName>
        <fullName evidence="7">Sugar ABC transporter substrate-binding protein</fullName>
    </submittedName>
</protein>
<dbReference type="InterPro" id="IPR050490">
    <property type="entry name" value="Bact_solute-bd_prot1"/>
</dbReference>
<keyword evidence="1" id="KW-1003">Cell membrane</keyword>
<keyword evidence="8" id="KW-1185">Reference proteome</keyword>
<dbReference type="InterPro" id="IPR006059">
    <property type="entry name" value="SBP"/>
</dbReference>
<dbReference type="Pfam" id="PF01547">
    <property type="entry name" value="SBP_bac_1"/>
    <property type="match status" value="1"/>
</dbReference>
<comment type="caution">
    <text evidence="7">The sequence shown here is derived from an EMBL/GenBank/DDBJ whole genome shotgun (WGS) entry which is preliminary data.</text>
</comment>
<evidence type="ECO:0000256" key="5">
    <source>
        <dbReference type="ARBA" id="ARBA00023288"/>
    </source>
</evidence>
<dbReference type="Gene3D" id="3.40.190.10">
    <property type="entry name" value="Periplasmic binding protein-like II"/>
    <property type="match status" value="1"/>
</dbReference>
<keyword evidence="4" id="KW-0564">Palmitate</keyword>
<dbReference type="PROSITE" id="PS51257">
    <property type="entry name" value="PROKAR_LIPOPROTEIN"/>
    <property type="match status" value="1"/>
</dbReference>
<organism evidence="7 8">
    <name type="scientific">Streptomyces johnsoniae</name>
    <dbReference type="NCBI Taxonomy" id="3075532"/>
    <lineage>
        <taxon>Bacteria</taxon>
        <taxon>Bacillati</taxon>
        <taxon>Actinomycetota</taxon>
        <taxon>Actinomycetes</taxon>
        <taxon>Kitasatosporales</taxon>
        <taxon>Streptomycetaceae</taxon>
        <taxon>Streptomyces</taxon>
    </lineage>
</organism>
<reference evidence="8" key="1">
    <citation type="submission" date="2023-07" db="EMBL/GenBank/DDBJ databases">
        <title>30 novel species of actinomycetes from the DSMZ collection.</title>
        <authorList>
            <person name="Nouioui I."/>
        </authorList>
    </citation>
    <scope>NUCLEOTIDE SEQUENCE [LARGE SCALE GENOMIC DNA]</scope>
    <source>
        <strain evidence="8">DSM 41886</strain>
    </source>
</reference>
<dbReference type="PANTHER" id="PTHR43649">
    <property type="entry name" value="ARABINOSE-BINDING PROTEIN-RELATED"/>
    <property type="match status" value="1"/>
</dbReference>
<dbReference type="SUPFAM" id="SSF53850">
    <property type="entry name" value="Periplasmic binding protein-like II"/>
    <property type="match status" value="1"/>
</dbReference>
<sequence length="433" mass="46407">MSHRRNLTVRGSLAAGVAAALLASCGLSDAAEGGPTTITFWSWTSGSQEAVDRFNATHDDIHVVFEQVPAGTGGGYSKMYNAVRAGKSPDVVTVEYPQVPAFVTHNVVQPITDYGAGELRDVLPEWAWNQVALGGDVYALPYNIAPQVFLYRADLFEEYGLDLPTTWEEFRDTAEQLRAERPDTVLATLGNTDAALLAGLAWQAGANWFDTGGGSWEVNATDEASLSVARYWDDMVADDLVNAEPLFAEKHIADLQQGRSLGMIAAPWMLGNLSRFVPELAGSWAAAPLPTWDGTAAGNYGGSGFAVPEGADHPEEAMEFARWVATSPDAIAAMVPASTAMPANSDLYDIWATEVEAANPYVAGMGVPAVATAAAESVPPDWEWGPDMTDGFARLMDEMTGSMGRPGGLEDALHRWEDDIVDQLRLRGFDVTT</sequence>
<dbReference type="PANTHER" id="PTHR43649:SF33">
    <property type="entry name" value="POLYGALACTURONAN_RHAMNOGALACTURONAN-BINDING PROTEIN YTCQ"/>
    <property type="match status" value="1"/>
</dbReference>
<keyword evidence="2 6" id="KW-0732">Signal</keyword>
<evidence type="ECO:0000313" key="8">
    <source>
        <dbReference type="Proteomes" id="UP001183615"/>
    </source>
</evidence>
<keyword evidence="5" id="KW-0449">Lipoprotein</keyword>